<dbReference type="AlphaFoldDB" id="A0A194VYC2"/>
<organism evidence="1 2">
    <name type="scientific">Cytospora mali</name>
    <name type="common">Apple Valsa canker fungus</name>
    <name type="synonym">Valsa mali</name>
    <dbReference type="NCBI Taxonomy" id="578113"/>
    <lineage>
        <taxon>Eukaryota</taxon>
        <taxon>Fungi</taxon>
        <taxon>Dikarya</taxon>
        <taxon>Ascomycota</taxon>
        <taxon>Pezizomycotina</taxon>
        <taxon>Sordariomycetes</taxon>
        <taxon>Sordariomycetidae</taxon>
        <taxon>Diaporthales</taxon>
        <taxon>Cytosporaceae</taxon>
        <taxon>Cytospora</taxon>
    </lineage>
</organism>
<dbReference type="EMBL" id="CM003102">
    <property type="protein sequence ID" value="KUI69219.1"/>
    <property type="molecule type" value="Genomic_DNA"/>
</dbReference>
<protein>
    <recommendedName>
        <fullName evidence="3">HNH nuclease domain-containing protein</fullName>
    </recommendedName>
</protein>
<accession>A0A194VYC2</accession>
<evidence type="ECO:0000313" key="1">
    <source>
        <dbReference type="EMBL" id="KUI69219.1"/>
    </source>
</evidence>
<dbReference type="OrthoDB" id="5386595at2759"/>
<gene>
    <name evidence="1" type="ORF">VM1G_05516</name>
</gene>
<reference evidence="1" key="1">
    <citation type="submission" date="2014-12" db="EMBL/GenBank/DDBJ databases">
        <title>Genome Sequence of Valsa Canker Pathogens Uncovers a Specific Adaption of Colonization on Woody Bark.</title>
        <authorList>
            <person name="Yin Z."/>
            <person name="Liu H."/>
            <person name="Gao X."/>
            <person name="Li Z."/>
            <person name="Song N."/>
            <person name="Ke X."/>
            <person name="Dai Q."/>
            <person name="Wu Y."/>
            <person name="Sun Y."/>
            <person name="Xu J.-R."/>
            <person name="Kang Z.K."/>
            <person name="Wang L."/>
            <person name="Huang L."/>
        </authorList>
    </citation>
    <scope>NUCLEOTIDE SEQUENCE [LARGE SCALE GENOMIC DNA]</scope>
    <source>
        <strain evidence="1">03-8</strain>
    </source>
</reference>
<name>A0A194VYC2_CYTMA</name>
<keyword evidence="2" id="KW-1185">Reference proteome</keyword>
<evidence type="ECO:0000313" key="2">
    <source>
        <dbReference type="Proteomes" id="UP000078559"/>
    </source>
</evidence>
<proteinExistence type="predicted"/>
<dbReference type="Proteomes" id="UP000078559">
    <property type="component" value="Chromosome 5"/>
</dbReference>
<evidence type="ECO:0008006" key="3">
    <source>
        <dbReference type="Google" id="ProtNLM"/>
    </source>
</evidence>
<sequence length="275" mass="31949">MSMIKPTRWTPRSLLAVQLPHLFRRPKSPQEWIGPSTERVPLDAHTHHEFIKRKQKKFKSGIITAYGVKNRPSREHRESMWSVATGSWVPSSWLQVTHIYPPSLGKMVEMETIRSQNLWIAGNGLVLPRKAIRALDDWALTIVPSDPDNGSTTDRPHQYRFKILDSGHNSLQGKVYPDVDTSGLMALQLHNRELSFWNNNRPLLEPLYFNSCCAMWKATCLQNPEVTDGKEFWELYLGNLKALWSEHLVTRSHRRITQIFYPKEQVDQEKTQIKD</sequence>